<dbReference type="CDD" id="cd00293">
    <property type="entry name" value="USP-like"/>
    <property type="match status" value="1"/>
</dbReference>
<dbReference type="Pfam" id="PF00582">
    <property type="entry name" value="Usp"/>
    <property type="match status" value="2"/>
</dbReference>
<feature type="domain" description="UspA" evidence="2">
    <location>
        <begin position="3"/>
        <end position="112"/>
    </location>
</feature>
<evidence type="ECO:0000259" key="2">
    <source>
        <dbReference type="Pfam" id="PF00582"/>
    </source>
</evidence>
<reference evidence="3 4" key="1">
    <citation type="submission" date="2024-06" db="EMBL/GenBank/DDBJ databases">
        <title>Sorghum-associated microbial communities from plants grown in Nebraska, USA.</title>
        <authorList>
            <person name="Schachtman D."/>
        </authorList>
    </citation>
    <scope>NUCLEOTIDE SEQUENCE [LARGE SCALE GENOMIC DNA]</scope>
    <source>
        <strain evidence="3 4">1073</strain>
    </source>
</reference>
<dbReference type="InterPro" id="IPR006015">
    <property type="entry name" value="Universal_stress_UspA"/>
</dbReference>
<name>A0ABV2JP39_9GAMM</name>
<evidence type="ECO:0000313" key="4">
    <source>
        <dbReference type="Proteomes" id="UP001549184"/>
    </source>
</evidence>
<dbReference type="PANTHER" id="PTHR46268">
    <property type="entry name" value="STRESS RESPONSE PROTEIN NHAX"/>
    <property type="match status" value="1"/>
</dbReference>
<feature type="domain" description="UspA" evidence="2">
    <location>
        <begin position="149"/>
        <end position="269"/>
    </location>
</feature>
<evidence type="ECO:0000256" key="1">
    <source>
        <dbReference type="ARBA" id="ARBA00008791"/>
    </source>
</evidence>
<dbReference type="EMBL" id="JBEPMU010000001">
    <property type="protein sequence ID" value="MET3650602.1"/>
    <property type="molecule type" value="Genomic_DNA"/>
</dbReference>
<dbReference type="Gene3D" id="3.40.50.12370">
    <property type="match status" value="1"/>
</dbReference>
<organism evidence="3 4">
    <name type="scientific">Dyella japonica</name>
    <dbReference type="NCBI Taxonomy" id="231455"/>
    <lineage>
        <taxon>Bacteria</taxon>
        <taxon>Pseudomonadati</taxon>
        <taxon>Pseudomonadota</taxon>
        <taxon>Gammaproteobacteria</taxon>
        <taxon>Lysobacterales</taxon>
        <taxon>Rhodanobacteraceae</taxon>
        <taxon>Dyella</taxon>
    </lineage>
</organism>
<dbReference type="SUPFAM" id="SSF52402">
    <property type="entry name" value="Adenine nucleotide alpha hydrolases-like"/>
    <property type="match status" value="2"/>
</dbReference>
<proteinExistence type="inferred from homology"/>
<accession>A0ABV2JP39</accession>
<keyword evidence="4" id="KW-1185">Reference proteome</keyword>
<comment type="caution">
    <text evidence="3">The sequence shown here is derived from an EMBL/GenBank/DDBJ whole genome shotgun (WGS) entry which is preliminary data.</text>
</comment>
<dbReference type="PANTHER" id="PTHR46268:SF15">
    <property type="entry name" value="UNIVERSAL STRESS PROTEIN HP_0031"/>
    <property type="match status" value="1"/>
</dbReference>
<gene>
    <name evidence="3" type="ORF">ABIC75_000304</name>
</gene>
<sequence>MMGSDGDERALEFGLALAEHFDAKLLPMQVVELPQPTYNAWEIMTDPRIEKVHDKLRHEAQEMADRAHAKISQSQVSSSEVCLVEALYQTAWEAVAKECFAADLIVVGRSGDPAAASRQAQGLASLLMQSGLPILIVPSQAPASSMVPRKIVVAWHSSREARRALNDALPLLHEVESVEMLSYDSDTDPKDPIRRHALIEHLARHGVTAHSTAQGSKGMDIASLIFAHAKKTGADLVVAGAYGHSRFREWAFGGVTREMLLNAPIPVLMSH</sequence>
<dbReference type="InterPro" id="IPR006016">
    <property type="entry name" value="UspA"/>
</dbReference>
<protein>
    <submittedName>
        <fullName evidence="3">Nucleotide-binding universal stress UspA family protein</fullName>
    </submittedName>
</protein>
<evidence type="ECO:0000313" key="3">
    <source>
        <dbReference type="EMBL" id="MET3650602.1"/>
    </source>
</evidence>
<dbReference type="PRINTS" id="PR01438">
    <property type="entry name" value="UNVRSLSTRESS"/>
</dbReference>
<dbReference type="Proteomes" id="UP001549184">
    <property type="component" value="Unassembled WGS sequence"/>
</dbReference>
<comment type="similarity">
    <text evidence="1">Belongs to the universal stress protein A family.</text>
</comment>